<dbReference type="CDD" id="cd04738">
    <property type="entry name" value="DHOD_2_like"/>
    <property type="match status" value="1"/>
</dbReference>
<comment type="similarity">
    <text evidence="3 11">Belongs to the dihydroorotate dehydrogenase family. Type 2 subfamily.</text>
</comment>
<dbReference type="Gene3D" id="3.20.20.70">
    <property type="entry name" value="Aldolase class I"/>
    <property type="match status" value="1"/>
</dbReference>
<dbReference type="NCBIfam" id="NF003652">
    <property type="entry name" value="PRK05286.2-5"/>
    <property type="match status" value="1"/>
</dbReference>
<keyword evidence="6 11" id="KW-0285">Flavoprotein</keyword>
<dbReference type="InterPro" id="IPR050074">
    <property type="entry name" value="DHO_dehydrogenase"/>
</dbReference>
<evidence type="ECO:0000256" key="3">
    <source>
        <dbReference type="ARBA" id="ARBA00005359"/>
    </source>
</evidence>
<dbReference type="AlphaFoldDB" id="A0AAW1NM04"/>
<keyword evidence="7 11" id="KW-0288">FMN</keyword>
<comment type="pathway">
    <text evidence="2 11">Pyrimidine metabolism; UMP biosynthesis via de novo pathway; orotate from (S)-dihydroorotate (quinone route): step 1/1.</text>
</comment>
<dbReference type="InterPro" id="IPR005719">
    <property type="entry name" value="Dihydroorotate_DH_2"/>
</dbReference>
<feature type="domain" description="Dihydroorotate dehydrogenase catalytic" evidence="12">
    <location>
        <begin position="48"/>
        <end position="351"/>
    </location>
</feature>
<dbReference type="EC" id="1.3.5.2" evidence="4 11"/>
<evidence type="ECO:0000313" key="14">
    <source>
        <dbReference type="Proteomes" id="UP001465755"/>
    </source>
</evidence>
<proteinExistence type="inferred from homology"/>
<organism evidence="13 14">
    <name type="scientific">Symbiochloris irregularis</name>
    <dbReference type="NCBI Taxonomy" id="706552"/>
    <lineage>
        <taxon>Eukaryota</taxon>
        <taxon>Viridiplantae</taxon>
        <taxon>Chlorophyta</taxon>
        <taxon>core chlorophytes</taxon>
        <taxon>Trebouxiophyceae</taxon>
        <taxon>Trebouxiales</taxon>
        <taxon>Trebouxiaceae</taxon>
        <taxon>Symbiochloris</taxon>
    </lineage>
</organism>
<dbReference type="GO" id="GO:0006207">
    <property type="term" value="P:'de novo' pyrimidine nucleobase biosynthetic process"/>
    <property type="evidence" value="ECO:0007669"/>
    <property type="project" value="InterPro"/>
</dbReference>
<comment type="caution">
    <text evidence="13">The sequence shown here is derived from an EMBL/GenBank/DDBJ whole genome shotgun (WGS) entry which is preliminary data.</text>
</comment>
<evidence type="ECO:0000256" key="9">
    <source>
        <dbReference type="ARBA" id="ARBA00023136"/>
    </source>
</evidence>
<dbReference type="Proteomes" id="UP001465755">
    <property type="component" value="Unassembled WGS sequence"/>
</dbReference>
<keyword evidence="9" id="KW-0472">Membrane</keyword>
<evidence type="ECO:0000256" key="5">
    <source>
        <dbReference type="ARBA" id="ARBA00017599"/>
    </source>
</evidence>
<dbReference type="EMBL" id="JALJOQ010000179">
    <property type="protein sequence ID" value="KAK9791356.1"/>
    <property type="molecule type" value="Genomic_DNA"/>
</dbReference>
<comment type="catalytic activity">
    <reaction evidence="10 11">
        <text>(S)-dihydroorotate + a quinone = orotate + a quinol</text>
        <dbReference type="Rhea" id="RHEA:30187"/>
        <dbReference type="ChEBI" id="CHEBI:24646"/>
        <dbReference type="ChEBI" id="CHEBI:30839"/>
        <dbReference type="ChEBI" id="CHEBI:30864"/>
        <dbReference type="ChEBI" id="CHEBI:132124"/>
        <dbReference type="EC" id="1.3.5.2"/>
    </reaction>
</comment>
<dbReference type="InterPro" id="IPR005720">
    <property type="entry name" value="Dihydroorotate_DH_cat"/>
</dbReference>
<dbReference type="NCBIfam" id="TIGR01036">
    <property type="entry name" value="pyrD_sub2"/>
    <property type="match status" value="1"/>
</dbReference>
<dbReference type="PROSITE" id="PS00911">
    <property type="entry name" value="DHODEHASE_1"/>
    <property type="match status" value="1"/>
</dbReference>
<evidence type="ECO:0000256" key="11">
    <source>
        <dbReference type="RuleBase" id="RU361255"/>
    </source>
</evidence>
<evidence type="ECO:0000256" key="10">
    <source>
        <dbReference type="ARBA" id="ARBA00048639"/>
    </source>
</evidence>
<keyword evidence="8 11" id="KW-0560">Oxidoreductase</keyword>
<evidence type="ECO:0000256" key="8">
    <source>
        <dbReference type="ARBA" id="ARBA00023002"/>
    </source>
</evidence>
<evidence type="ECO:0000256" key="7">
    <source>
        <dbReference type="ARBA" id="ARBA00022643"/>
    </source>
</evidence>
<evidence type="ECO:0000256" key="2">
    <source>
        <dbReference type="ARBA" id="ARBA00005161"/>
    </source>
</evidence>
<evidence type="ECO:0000256" key="4">
    <source>
        <dbReference type="ARBA" id="ARBA00012791"/>
    </source>
</evidence>
<dbReference type="GO" id="GO:0106430">
    <property type="term" value="F:dihydroorotate dehydrogenase (quinone) activity"/>
    <property type="evidence" value="ECO:0007669"/>
    <property type="project" value="UniProtKB-EC"/>
</dbReference>
<dbReference type="SUPFAM" id="SSF51395">
    <property type="entry name" value="FMN-linked oxidoreductases"/>
    <property type="match status" value="1"/>
</dbReference>
<keyword evidence="11" id="KW-0496">Mitochondrion</keyword>
<evidence type="ECO:0000313" key="13">
    <source>
        <dbReference type="EMBL" id="KAK9791356.1"/>
    </source>
</evidence>
<evidence type="ECO:0000256" key="6">
    <source>
        <dbReference type="ARBA" id="ARBA00022630"/>
    </source>
</evidence>
<dbReference type="GO" id="GO:0009220">
    <property type="term" value="P:pyrimidine ribonucleotide biosynthetic process"/>
    <property type="evidence" value="ECO:0007669"/>
    <property type="project" value="TreeGrafter"/>
</dbReference>
<dbReference type="NCBIfam" id="NF003645">
    <property type="entry name" value="PRK05286.1-2"/>
    <property type="match status" value="1"/>
</dbReference>
<dbReference type="PANTHER" id="PTHR48109:SF4">
    <property type="entry name" value="DIHYDROOROTATE DEHYDROGENASE (QUINONE), MITOCHONDRIAL"/>
    <property type="match status" value="1"/>
</dbReference>
<dbReference type="GO" id="GO:0005743">
    <property type="term" value="C:mitochondrial inner membrane"/>
    <property type="evidence" value="ECO:0007669"/>
    <property type="project" value="UniProtKB-SubCell"/>
</dbReference>
<protein>
    <recommendedName>
        <fullName evidence="5 11">Dihydroorotate dehydrogenase (quinone), mitochondrial</fullName>
        <shortName evidence="11">DHOdehase</shortName>
        <ecNumber evidence="4 11">1.3.5.2</ecNumber>
    </recommendedName>
</protein>
<keyword evidence="14" id="KW-1185">Reference proteome</keyword>
<dbReference type="InterPro" id="IPR001295">
    <property type="entry name" value="Dihydroorotate_DH_CS"/>
</dbReference>
<name>A0AAW1NM04_9CHLO</name>
<accession>A0AAW1NM04</accession>
<evidence type="ECO:0000259" key="12">
    <source>
        <dbReference type="Pfam" id="PF01180"/>
    </source>
</evidence>
<dbReference type="PROSITE" id="PS00912">
    <property type="entry name" value="DHODEHASE_2"/>
    <property type="match status" value="1"/>
</dbReference>
<keyword evidence="11" id="KW-0999">Mitochondrion inner membrane</keyword>
<dbReference type="InterPro" id="IPR013785">
    <property type="entry name" value="Aldolase_TIM"/>
</dbReference>
<gene>
    <name evidence="13" type="ORF">WJX73_007084</name>
</gene>
<reference evidence="13 14" key="1">
    <citation type="journal article" date="2024" name="Nat. Commun.">
        <title>Phylogenomics reveals the evolutionary origins of lichenization in chlorophyte algae.</title>
        <authorList>
            <person name="Puginier C."/>
            <person name="Libourel C."/>
            <person name="Otte J."/>
            <person name="Skaloud P."/>
            <person name="Haon M."/>
            <person name="Grisel S."/>
            <person name="Petersen M."/>
            <person name="Berrin J.G."/>
            <person name="Delaux P.M."/>
            <person name="Dal Grande F."/>
            <person name="Keller J."/>
        </authorList>
    </citation>
    <scope>NUCLEOTIDE SEQUENCE [LARGE SCALE GENOMIC DNA]</scope>
    <source>
        <strain evidence="13 14">SAG 2036</strain>
    </source>
</reference>
<dbReference type="Pfam" id="PF01180">
    <property type="entry name" value="DHO_dh"/>
    <property type="match status" value="1"/>
</dbReference>
<comment type="subcellular location">
    <subcellularLocation>
        <location evidence="1">Membrane</location>
    </subcellularLocation>
    <subcellularLocation>
        <location evidence="11">Mitochondrion inner membrane</location>
        <topology evidence="11">Single-pass membrane protein</topology>
    </subcellularLocation>
</comment>
<comment type="cofactor">
    <cofactor evidence="11">
        <name>FMN</name>
        <dbReference type="ChEBI" id="CHEBI:58210"/>
    </cofactor>
    <text evidence="11">Binds 1 FMN per subunit.</text>
</comment>
<dbReference type="PANTHER" id="PTHR48109">
    <property type="entry name" value="DIHYDROOROTATE DEHYDROGENASE (QUINONE), MITOCHONDRIAL-RELATED"/>
    <property type="match status" value="1"/>
</dbReference>
<sequence>MKLGTVAKRVGALFGVASAGVVWTYRDDPVQFRFDAATWETRPFPESLLSTVWNRTFPNPIGLAAGFDKDAEGVEGLLCMGFGFVEIGSVTPLPQPGNAKPRVFRLPELNAVINRYGFNSSGVDEVGKNLQNFRTRAAQDPARAPGLLGVNLGKNKTSDDAAADYCLGAAKLGRHADYLVINVSSPNTPGLRALQSRKQLELIIKRMRSTRDSMSWGVLGPPPILVKVAPDLPDVDRRDVAAVALRSGIDGLIVSNTTMHRPQLVADHPCGHETGGLSGEPLRQEALAALKEMYRLTKGKLPIIGCGGISTGQHAYESIRAGASLVQLYTGIAYGGPALVPRLKRELAACLEADGFQSVGAAVGADHR</sequence>
<evidence type="ECO:0000256" key="1">
    <source>
        <dbReference type="ARBA" id="ARBA00004370"/>
    </source>
</evidence>